<protein>
    <submittedName>
        <fullName evidence="1">Adenylate kinase</fullName>
    </submittedName>
</protein>
<reference evidence="1 2" key="1">
    <citation type="submission" date="2019-07" db="EMBL/GenBank/DDBJ databases">
        <title>Whole genome shotgun sequence of Reyranella soli NBRC 108950.</title>
        <authorList>
            <person name="Hosoyama A."/>
            <person name="Uohara A."/>
            <person name="Ohji S."/>
            <person name="Ichikawa N."/>
        </authorList>
    </citation>
    <scope>NUCLEOTIDE SEQUENCE [LARGE SCALE GENOMIC DNA]</scope>
    <source>
        <strain evidence="1 2">NBRC 108950</strain>
    </source>
</reference>
<name>A0A512N252_9HYPH</name>
<dbReference type="NCBIfam" id="NF004861">
    <property type="entry name" value="PRK06217.1"/>
    <property type="match status" value="1"/>
</dbReference>
<dbReference type="PANTHER" id="PTHR37816">
    <property type="entry name" value="YALI0E33011P"/>
    <property type="match status" value="1"/>
</dbReference>
<accession>A0A512N252</accession>
<dbReference type="GO" id="GO:0016301">
    <property type="term" value="F:kinase activity"/>
    <property type="evidence" value="ECO:0007669"/>
    <property type="project" value="UniProtKB-KW"/>
</dbReference>
<dbReference type="Proteomes" id="UP000321058">
    <property type="component" value="Unassembled WGS sequence"/>
</dbReference>
<dbReference type="Gene3D" id="3.40.50.300">
    <property type="entry name" value="P-loop containing nucleotide triphosphate hydrolases"/>
    <property type="match status" value="1"/>
</dbReference>
<evidence type="ECO:0000313" key="1">
    <source>
        <dbReference type="EMBL" id="GEP53058.1"/>
    </source>
</evidence>
<dbReference type="OrthoDB" id="5508973at2"/>
<dbReference type="AlphaFoldDB" id="A0A512N252"/>
<dbReference type="Pfam" id="PF13238">
    <property type="entry name" value="AAA_18"/>
    <property type="match status" value="1"/>
</dbReference>
<gene>
    <name evidence="1" type="ORF">RSO01_02240</name>
</gene>
<evidence type="ECO:0000313" key="2">
    <source>
        <dbReference type="Proteomes" id="UP000321058"/>
    </source>
</evidence>
<dbReference type="InterPro" id="IPR052922">
    <property type="entry name" value="Cytidylate_Kinase-2"/>
</dbReference>
<dbReference type="PANTHER" id="PTHR37816:SF2">
    <property type="entry name" value="DNA TOPOLOGY MODULATION PROTEIN FLAR-RELATED PROTEIN"/>
    <property type="match status" value="1"/>
</dbReference>
<dbReference type="SUPFAM" id="SSF52540">
    <property type="entry name" value="P-loop containing nucleoside triphosphate hydrolases"/>
    <property type="match status" value="1"/>
</dbReference>
<proteinExistence type="predicted"/>
<organism evidence="1 2">
    <name type="scientific">Reyranella soli</name>
    <dbReference type="NCBI Taxonomy" id="1230389"/>
    <lineage>
        <taxon>Bacteria</taxon>
        <taxon>Pseudomonadati</taxon>
        <taxon>Pseudomonadota</taxon>
        <taxon>Alphaproteobacteria</taxon>
        <taxon>Hyphomicrobiales</taxon>
        <taxon>Reyranellaceae</taxon>
        <taxon>Reyranella</taxon>
    </lineage>
</organism>
<dbReference type="InterPro" id="IPR027417">
    <property type="entry name" value="P-loop_NTPase"/>
</dbReference>
<dbReference type="RefSeq" id="WP_147145301.1">
    <property type="nucleotide sequence ID" value="NZ_BKAJ01000004.1"/>
</dbReference>
<keyword evidence="1" id="KW-0808">Transferase</keyword>
<dbReference type="EMBL" id="BKAJ01000004">
    <property type="protein sequence ID" value="GEP53058.1"/>
    <property type="molecule type" value="Genomic_DNA"/>
</dbReference>
<comment type="caution">
    <text evidence="1">The sequence shown here is derived from an EMBL/GenBank/DDBJ whole genome shotgun (WGS) entry which is preliminary data.</text>
</comment>
<keyword evidence="2" id="KW-1185">Reference proteome</keyword>
<sequence length="181" mass="20421">MARVHILGASGSGTTTLGAALADHLRHPHIDADTLFWLPTDPPFTTKRPKDERQAMLHRLLPASGQWVFSGSAPEWATALEPFYDLVVFLRLDRAVRMERLRRRQVVQYRGRIEAGGDMAAANVEFMKWAEAYDVAGPELRSLFVHETWLATLKVPVLRLDSAAPLKELVFAVLSRLDHRQ</sequence>
<keyword evidence="1" id="KW-0418">Kinase</keyword>